<accession>A0ACC0TVS3</accession>
<keyword evidence="2" id="KW-1185">Reference proteome</keyword>
<organism evidence="1 2">
    <name type="scientific">Russula earlei</name>
    <dbReference type="NCBI Taxonomy" id="71964"/>
    <lineage>
        <taxon>Eukaryota</taxon>
        <taxon>Fungi</taxon>
        <taxon>Dikarya</taxon>
        <taxon>Basidiomycota</taxon>
        <taxon>Agaricomycotina</taxon>
        <taxon>Agaricomycetes</taxon>
        <taxon>Russulales</taxon>
        <taxon>Russulaceae</taxon>
        <taxon>Russula</taxon>
    </lineage>
</organism>
<reference evidence="1" key="1">
    <citation type="submission" date="2021-03" db="EMBL/GenBank/DDBJ databases">
        <title>Evolutionary priming and transition to the ectomycorrhizal habit in an iconic lineage of mushroom-forming fungi: is preadaptation a requirement?</title>
        <authorList>
            <consortium name="DOE Joint Genome Institute"/>
            <person name="Looney B.P."/>
            <person name="Miyauchi S."/>
            <person name="Morin E."/>
            <person name="Drula E."/>
            <person name="Courty P.E."/>
            <person name="Chicoki N."/>
            <person name="Fauchery L."/>
            <person name="Kohler A."/>
            <person name="Kuo A."/>
            <person name="LaButti K."/>
            <person name="Pangilinan J."/>
            <person name="Lipzen A."/>
            <person name="Riley R."/>
            <person name="Andreopoulos W."/>
            <person name="He G."/>
            <person name="Johnson J."/>
            <person name="Barry K.W."/>
            <person name="Grigoriev I.V."/>
            <person name="Nagy L."/>
            <person name="Hibbett D."/>
            <person name="Henrissat B."/>
            <person name="Matheny P.B."/>
            <person name="Labbe J."/>
            <person name="Martin A.F."/>
        </authorList>
    </citation>
    <scope>NUCLEOTIDE SEQUENCE</scope>
    <source>
        <strain evidence="1">BPL698</strain>
    </source>
</reference>
<dbReference type="Proteomes" id="UP001207468">
    <property type="component" value="Unassembled WGS sequence"/>
</dbReference>
<sequence>MTCTRPCAPCVHFPFVFHPTHIPPSNYRHSFHLTLLSSRSHSRRHPHLLPTPCQQTTTMAQFDRRRRHSPCRSTPSSLRSLSRSTAPAHTSTYGTTPSPSGCASRPPKTVPQASSSRPPHVYARTRMTRSTSSPSPYLRARCPQRLAHRHCRPIRGLAAHSVSPPTSSPHRLALADSQ</sequence>
<name>A0ACC0TVS3_9AGAM</name>
<evidence type="ECO:0000313" key="2">
    <source>
        <dbReference type="Proteomes" id="UP001207468"/>
    </source>
</evidence>
<evidence type="ECO:0000313" key="1">
    <source>
        <dbReference type="EMBL" id="KAI9448952.1"/>
    </source>
</evidence>
<comment type="caution">
    <text evidence="1">The sequence shown here is derived from an EMBL/GenBank/DDBJ whole genome shotgun (WGS) entry which is preliminary data.</text>
</comment>
<dbReference type="EMBL" id="JAGFNK010000545">
    <property type="protein sequence ID" value="KAI9448952.1"/>
    <property type="molecule type" value="Genomic_DNA"/>
</dbReference>
<protein>
    <submittedName>
        <fullName evidence="1">Uncharacterized protein</fullName>
    </submittedName>
</protein>
<gene>
    <name evidence="1" type="ORF">F5148DRAFT_689655</name>
</gene>
<proteinExistence type="predicted"/>